<keyword evidence="8" id="KW-1185">Reference proteome</keyword>
<proteinExistence type="inferred from homology"/>
<dbReference type="GO" id="GO:0005506">
    <property type="term" value="F:iron ion binding"/>
    <property type="evidence" value="ECO:0007669"/>
    <property type="project" value="InterPro"/>
</dbReference>
<sequence length="431" mass="48448">FALPDMDSTLAYAAAAAALSSYLLWFYLLARNLSGPTVWPVIGSLPGLFLNRSRIHDWISGHLRSSGPSATYQTSTLPLPFLPSGTGFYTVTAHPRNVEHILRTRFDNYPKGPVWQSAFHDLLGHGIFNADGPSWLVQRKTAALEFTTRTLRLAMARWVNRAIRSRLWVVLDKSARDHRPVDLQDLLLRLTFDNICGLTLGRDPETLSPDLPDNPFSSAFDSATSATLDRLLYPRLLRLGSERRLWTTLRVVDQYMSEALASRSPTTAYSNDDLISRFARRTGPDGKPYPDEVLKKIALNFVLAGRDTSSVALAWFFWSVMNDGRVEGRIIEELTGVLKETRGDDVARWREEPVSFEEAEKLVYMKAALAETLRLYPSVPMDFKYAVEDDVLPDGSRVPAVQLLLTGFPRIELYGPKLLQIEFLGLGFIVL</sequence>
<protein>
    <submittedName>
        <fullName evidence="7">Cytochrome P450</fullName>
    </submittedName>
</protein>
<dbReference type="Gene3D" id="1.10.630.10">
    <property type="entry name" value="Cytochrome P450"/>
    <property type="match status" value="1"/>
</dbReference>
<dbReference type="SUPFAM" id="SSF48264">
    <property type="entry name" value="Cytochrome P450"/>
    <property type="match status" value="1"/>
</dbReference>
<dbReference type="InterPro" id="IPR036396">
    <property type="entry name" value="Cyt_P450_sf"/>
</dbReference>
<dbReference type="GO" id="GO:0004497">
    <property type="term" value="F:monooxygenase activity"/>
    <property type="evidence" value="ECO:0007669"/>
    <property type="project" value="InterPro"/>
</dbReference>
<evidence type="ECO:0000256" key="6">
    <source>
        <dbReference type="SAM" id="Phobius"/>
    </source>
</evidence>
<comment type="similarity">
    <text evidence="2">Belongs to the cytochrome P450 family.</text>
</comment>
<dbReference type="InterPro" id="IPR001128">
    <property type="entry name" value="Cyt_P450"/>
</dbReference>
<dbReference type="PANTHER" id="PTHR24296">
    <property type="entry name" value="CYTOCHROME P450"/>
    <property type="match status" value="1"/>
</dbReference>
<keyword evidence="5" id="KW-0408">Iron</keyword>
<keyword evidence="4" id="KW-0560">Oxidoreductase</keyword>
<evidence type="ECO:0000256" key="1">
    <source>
        <dbReference type="ARBA" id="ARBA00001971"/>
    </source>
</evidence>
<comment type="caution">
    <text evidence="7">The sequence shown here is derived from an EMBL/GenBank/DDBJ whole genome shotgun (WGS) entry which is preliminary data.</text>
</comment>
<evidence type="ECO:0000256" key="5">
    <source>
        <dbReference type="ARBA" id="ARBA00023004"/>
    </source>
</evidence>
<evidence type="ECO:0000256" key="3">
    <source>
        <dbReference type="ARBA" id="ARBA00022723"/>
    </source>
</evidence>
<feature type="transmembrane region" description="Helical" evidence="6">
    <location>
        <begin position="12"/>
        <end position="30"/>
    </location>
</feature>
<keyword evidence="6" id="KW-0472">Membrane</keyword>
<dbReference type="Pfam" id="PF00067">
    <property type="entry name" value="p450"/>
    <property type="match status" value="1"/>
</dbReference>
<evidence type="ECO:0000313" key="7">
    <source>
        <dbReference type="EMBL" id="GER25675.1"/>
    </source>
</evidence>
<dbReference type="GO" id="GO:0020037">
    <property type="term" value="F:heme binding"/>
    <property type="evidence" value="ECO:0007669"/>
    <property type="project" value="InterPro"/>
</dbReference>
<comment type="cofactor">
    <cofactor evidence="1">
        <name>heme</name>
        <dbReference type="ChEBI" id="CHEBI:30413"/>
    </cofactor>
</comment>
<evidence type="ECO:0000256" key="4">
    <source>
        <dbReference type="ARBA" id="ARBA00023002"/>
    </source>
</evidence>
<reference evidence="8" key="1">
    <citation type="journal article" date="2019" name="Curr. Biol.">
        <title>Genome Sequence of Striga asiatica Provides Insight into the Evolution of Plant Parasitism.</title>
        <authorList>
            <person name="Yoshida S."/>
            <person name="Kim S."/>
            <person name="Wafula E.K."/>
            <person name="Tanskanen J."/>
            <person name="Kim Y.M."/>
            <person name="Honaas L."/>
            <person name="Yang Z."/>
            <person name="Spallek T."/>
            <person name="Conn C.E."/>
            <person name="Ichihashi Y."/>
            <person name="Cheong K."/>
            <person name="Cui S."/>
            <person name="Der J.P."/>
            <person name="Gundlach H."/>
            <person name="Jiao Y."/>
            <person name="Hori C."/>
            <person name="Ishida J.K."/>
            <person name="Kasahara H."/>
            <person name="Kiba T."/>
            <person name="Kim M.S."/>
            <person name="Koo N."/>
            <person name="Laohavisit A."/>
            <person name="Lee Y.H."/>
            <person name="Lumba S."/>
            <person name="McCourt P."/>
            <person name="Mortimer J.C."/>
            <person name="Mutuku J.M."/>
            <person name="Nomura T."/>
            <person name="Sasaki-Sekimoto Y."/>
            <person name="Seto Y."/>
            <person name="Wang Y."/>
            <person name="Wakatake T."/>
            <person name="Sakakibara H."/>
            <person name="Demura T."/>
            <person name="Yamaguchi S."/>
            <person name="Yoneyama K."/>
            <person name="Manabe R.I."/>
            <person name="Nelson D.C."/>
            <person name="Schulman A.H."/>
            <person name="Timko M.P."/>
            <person name="dePamphilis C.W."/>
            <person name="Choi D."/>
            <person name="Shirasu K."/>
        </authorList>
    </citation>
    <scope>NUCLEOTIDE SEQUENCE [LARGE SCALE GENOMIC DNA]</scope>
    <source>
        <strain evidence="8">cv. UVA1</strain>
    </source>
</reference>
<dbReference type="EMBL" id="BKCP01000447">
    <property type="protein sequence ID" value="GER25675.1"/>
    <property type="molecule type" value="Genomic_DNA"/>
</dbReference>
<keyword evidence="6" id="KW-1133">Transmembrane helix</keyword>
<keyword evidence="3" id="KW-0479">Metal-binding</keyword>
<name>A0A5A7NYQ6_STRAF</name>
<feature type="non-terminal residue" evidence="7">
    <location>
        <position position="1"/>
    </location>
</feature>
<gene>
    <name evidence="7" type="ORF">STAS_01260</name>
</gene>
<evidence type="ECO:0000313" key="8">
    <source>
        <dbReference type="Proteomes" id="UP000325081"/>
    </source>
</evidence>
<organism evidence="7 8">
    <name type="scientific">Striga asiatica</name>
    <name type="common">Asiatic witchweed</name>
    <name type="synonym">Buchnera asiatica</name>
    <dbReference type="NCBI Taxonomy" id="4170"/>
    <lineage>
        <taxon>Eukaryota</taxon>
        <taxon>Viridiplantae</taxon>
        <taxon>Streptophyta</taxon>
        <taxon>Embryophyta</taxon>
        <taxon>Tracheophyta</taxon>
        <taxon>Spermatophyta</taxon>
        <taxon>Magnoliopsida</taxon>
        <taxon>eudicotyledons</taxon>
        <taxon>Gunneridae</taxon>
        <taxon>Pentapetalae</taxon>
        <taxon>asterids</taxon>
        <taxon>lamiids</taxon>
        <taxon>Lamiales</taxon>
        <taxon>Orobanchaceae</taxon>
        <taxon>Buchnereae</taxon>
        <taxon>Striga</taxon>
    </lineage>
</organism>
<evidence type="ECO:0000256" key="2">
    <source>
        <dbReference type="ARBA" id="ARBA00010617"/>
    </source>
</evidence>
<dbReference type="AlphaFoldDB" id="A0A5A7NYQ6"/>
<dbReference type="GO" id="GO:0016705">
    <property type="term" value="F:oxidoreductase activity, acting on paired donors, with incorporation or reduction of molecular oxygen"/>
    <property type="evidence" value="ECO:0007669"/>
    <property type="project" value="InterPro"/>
</dbReference>
<dbReference type="Proteomes" id="UP000325081">
    <property type="component" value="Unassembled WGS sequence"/>
</dbReference>
<accession>A0A5A7NYQ6</accession>
<dbReference type="OrthoDB" id="1470350at2759"/>
<keyword evidence="6" id="KW-0812">Transmembrane</keyword>